<feature type="domain" description="FAD-binding" evidence="4">
    <location>
        <begin position="5"/>
        <end position="338"/>
    </location>
</feature>
<dbReference type="PANTHER" id="PTHR43004:SF19">
    <property type="entry name" value="BINDING MONOOXYGENASE, PUTATIVE (JCVI)-RELATED"/>
    <property type="match status" value="1"/>
</dbReference>
<dbReference type="Gene3D" id="3.40.30.120">
    <property type="match status" value="1"/>
</dbReference>
<dbReference type="PANTHER" id="PTHR43004">
    <property type="entry name" value="TRK SYSTEM POTASSIUM UPTAKE PROTEIN"/>
    <property type="match status" value="1"/>
</dbReference>
<keyword evidence="2" id="KW-0285">Flavoprotein</keyword>
<evidence type="ECO:0000313" key="6">
    <source>
        <dbReference type="Proteomes" id="UP000323046"/>
    </source>
</evidence>
<evidence type="ECO:0000256" key="3">
    <source>
        <dbReference type="ARBA" id="ARBA00022827"/>
    </source>
</evidence>
<dbReference type="GO" id="GO:0016709">
    <property type="term" value="F:oxidoreductase activity, acting on paired donors, with incorporation or reduction of molecular oxygen, NAD(P)H as one donor, and incorporation of one atom of oxygen"/>
    <property type="evidence" value="ECO:0007669"/>
    <property type="project" value="UniProtKB-ARBA"/>
</dbReference>
<reference evidence="5 6" key="1">
    <citation type="submission" date="2018-05" db="EMBL/GenBank/DDBJ databases">
        <title>Streptomyces venezuelae.</title>
        <authorList>
            <person name="Kim W."/>
            <person name="Lee N."/>
            <person name="Cho B.-K."/>
        </authorList>
    </citation>
    <scope>NUCLEOTIDE SEQUENCE [LARGE SCALE GENOMIC DNA]</scope>
    <source>
        <strain evidence="5 6">ATCC 14583</strain>
    </source>
</reference>
<keyword evidence="3" id="KW-0274">FAD</keyword>
<protein>
    <submittedName>
        <fullName evidence="5">Monooxygenase</fullName>
    </submittedName>
</protein>
<evidence type="ECO:0000259" key="4">
    <source>
        <dbReference type="Pfam" id="PF01494"/>
    </source>
</evidence>
<dbReference type="Pfam" id="PF01494">
    <property type="entry name" value="FAD_binding_3"/>
    <property type="match status" value="1"/>
</dbReference>
<dbReference type="PRINTS" id="PR00420">
    <property type="entry name" value="RNGMNOXGNASE"/>
</dbReference>
<dbReference type="Pfam" id="PF21274">
    <property type="entry name" value="Rng_hyd_C"/>
    <property type="match status" value="1"/>
</dbReference>
<evidence type="ECO:0000313" key="5">
    <source>
        <dbReference type="EMBL" id="QES25092.1"/>
    </source>
</evidence>
<evidence type="ECO:0000256" key="2">
    <source>
        <dbReference type="ARBA" id="ARBA00022630"/>
    </source>
</evidence>
<keyword evidence="6" id="KW-1185">Reference proteome</keyword>
<dbReference type="GO" id="GO:0071949">
    <property type="term" value="F:FAD binding"/>
    <property type="evidence" value="ECO:0007669"/>
    <property type="project" value="InterPro"/>
</dbReference>
<proteinExistence type="predicted"/>
<comment type="cofactor">
    <cofactor evidence="1">
        <name>FAD</name>
        <dbReference type="ChEBI" id="CHEBI:57692"/>
    </cofactor>
</comment>
<dbReference type="Gene3D" id="3.50.50.60">
    <property type="entry name" value="FAD/NAD(P)-binding domain"/>
    <property type="match status" value="2"/>
</dbReference>
<dbReference type="RefSeq" id="WP_150163896.1">
    <property type="nucleotide sequence ID" value="NZ_CP029193.1"/>
</dbReference>
<dbReference type="InterPro" id="IPR050641">
    <property type="entry name" value="RIFMO-like"/>
</dbReference>
<evidence type="ECO:0000256" key="1">
    <source>
        <dbReference type="ARBA" id="ARBA00001974"/>
    </source>
</evidence>
<gene>
    <name evidence="5" type="ORF">DEJ47_00185</name>
</gene>
<dbReference type="InterPro" id="IPR002938">
    <property type="entry name" value="FAD-bd"/>
</dbReference>
<dbReference type="InterPro" id="IPR036188">
    <property type="entry name" value="FAD/NAD-bd_sf"/>
</dbReference>
<dbReference type="Proteomes" id="UP000323046">
    <property type="component" value="Chromosome"/>
</dbReference>
<name>A0A5P2B3B6_STRVZ</name>
<dbReference type="EMBL" id="CP029193">
    <property type="protein sequence ID" value="QES25092.1"/>
    <property type="molecule type" value="Genomic_DNA"/>
</dbReference>
<dbReference type="OrthoDB" id="8670884at2"/>
<dbReference type="Gene3D" id="3.30.70.2450">
    <property type="match status" value="1"/>
</dbReference>
<organism evidence="5 6">
    <name type="scientific">Streptomyces venezuelae</name>
    <dbReference type="NCBI Taxonomy" id="54571"/>
    <lineage>
        <taxon>Bacteria</taxon>
        <taxon>Bacillati</taxon>
        <taxon>Actinomycetota</taxon>
        <taxon>Actinomycetes</taxon>
        <taxon>Kitasatosporales</taxon>
        <taxon>Streptomycetaceae</taxon>
        <taxon>Streptomyces</taxon>
    </lineage>
</organism>
<keyword evidence="5" id="KW-0560">Oxidoreductase</keyword>
<accession>A0A5P2B3B6</accession>
<sequence>MDNYDADVIIVGAGPAGLMFAGELGLHGISVLVLDRLAEPMQQSRALGFSARTIEEFAQRGLLARLGEVDTIPAGHFGGVPLDYRVISGGSYGARGIPQSRTEAMLAAHATEQGARIRRSVKVTGLTQDEHGVTLHTSGTGGQDTGGQLRARYVIGCDGARSTVRTAAGIDFPGTEPAIELRFADIAGVRLRPRFAGERVPGGMIMVLPLGPDRCRIIYYDRSEPLRENTGPITFEEVADTFQKLSGEDIHAATPLWVSSTTDVSRQADRYRSGRVFVAGDAAHIHLPIGAQGMSAGVQDAVNLGWKLALVLKGAAPDALLDTYHAERHPVGARILTNTLAQRILYLGGEEITPLLDVFTELVQYESVQRHLVGMVTGLDIRHDVGAGTHPLLGRRLQDAALTCEGRPTSVHALLHAGRGVLLDLGGGDAGPLPAAAKAWSDRVDVVTAQPGPDLPAAEAILLRPDGYIAWIAPDPAASTLPETLERWFGPAA</sequence>
<dbReference type="SUPFAM" id="SSF51905">
    <property type="entry name" value="FAD/NAD(P)-binding domain"/>
    <property type="match status" value="1"/>
</dbReference>
<dbReference type="AlphaFoldDB" id="A0A5P2B3B6"/>
<keyword evidence="5" id="KW-0503">Monooxygenase</keyword>